<reference evidence="4 5" key="1">
    <citation type="journal article" date="2019" name="Int. J. Syst. Evol. Microbiol.">
        <title>The Global Catalogue of Microorganisms (GCM) 10K type strain sequencing project: providing services to taxonomists for standard genome sequencing and annotation.</title>
        <authorList>
            <consortium name="The Broad Institute Genomics Platform"/>
            <consortium name="The Broad Institute Genome Sequencing Center for Infectious Disease"/>
            <person name="Wu L."/>
            <person name="Ma J."/>
        </authorList>
    </citation>
    <scope>NUCLEOTIDE SEQUENCE [LARGE SCALE GENOMIC DNA]</scope>
    <source>
        <strain evidence="4 5">JCM 8201</strain>
    </source>
</reference>
<dbReference type="InterPro" id="IPR023214">
    <property type="entry name" value="HAD_sf"/>
</dbReference>
<name>A0ABN3UIR1_9ACTN</name>
<protein>
    <submittedName>
        <fullName evidence="4">HAD family hydrolase</fullName>
    </submittedName>
</protein>
<dbReference type="GO" id="GO:0016787">
    <property type="term" value="F:hydrolase activity"/>
    <property type="evidence" value="ECO:0007669"/>
    <property type="project" value="UniProtKB-KW"/>
</dbReference>
<evidence type="ECO:0000256" key="1">
    <source>
        <dbReference type="ARBA" id="ARBA00001946"/>
    </source>
</evidence>
<proteinExistence type="predicted"/>
<dbReference type="Gene3D" id="3.40.50.1000">
    <property type="entry name" value="HAD superfamily/HAD-like"/>
    <property type="match status" value="1"/>
</dbReference>
<evidence type="ECO:0000256" key="2">
    <source>
        <dbReference type="ARBA" id="ARBA00022801"/>
    </source>
</evidence>
<evidence type="ECO:0000313" key="4">
    <source>
        <dbReference type="EMBL" id="GAA2733559.1"/>
    </source>
</evidence>
<dbReference type="Proteomes" id="UP001501842">
    <property type="component" value="Unassembled WGS sequence"/>
</dbReference>
<keyword evidence="3" id="KW-0460">Magnesium</keyword>
<comment type="cofactor">
    <cofactor evidence="1">
        <name>Mg(2+)</name>
        <dbReference type="ChEBI" id="CHEBI:18420"/>
    </cofactor>
</comment>
<dbReference type="SFLD" id="SFLDG01129">
    <property type="entry name" value="C1.5:_HAD__Beta-PGM__Phosphata"/>
    <property type="match status" value="1"/>
</dbReference>
<dbReference type="SFLD" id="SFLDS00003">
    <property type="entry name" value="Haloacid_Dehalogenase"/>
    <property type="match status" value="1"/>
</dbReference>
<evidence type="ECO:0000256" key="3">
    <source>
        <dbReference type="ARBA" id="ARBA00022842"/>
    </source>
</evidence>
<gene>
    <name evidence="4" type="ORF">GCM10010439_53870</name>
</gene>
<dbReference type="InterPro" id="IPR036412">
    <property type="entry name" value="HAD-like_sf"/>
</dbReference>
<dbReference type="EMBL" id="BAAATZ010000025">
    <property type="protein sequence ID" value="GAA2733559.1"/>
    <property type="molecule type" value="Genomic_DNA"/>
</dbReference>
<dbReference type="PRINTS" id="PR00413">
    <property type="entry name" value="HADHALOGNASE"/>
</dbReference>
<dbReference type="PANTHER" id="PTHR46470">
    <property type="entry name" value="N-ACYLNEURAMINATE-9-PHOSPHATASE"/>
    <property type="match status" value="1"/>
</dbReference>
<dbReference type="RefSeq" id="WP_344454122.1">
    <property type="nucleotide sequence ID" value="NZ_BAAATZ010000025.1"/>
</dbReference>
<dbReference type="InterPro" id="IPR006439">
    <property type="entry name" value="HAD-SF_hydro_IA"/>
</dbReference>
<dbReference type="NCBIfam" id="TIGR01549">
    <property type="entry name" value="HAD-SF-IA-v1"/>
    <property type="match status" value="1"/>
</dbReference>
<dbReference type="Pfam" id="PF00702">
    <property type="entry name" value="Hydrolase"/>
    <property type="match status" value="1"/>
</dbReference>
<dbReference type="InterPro" id="IPR051400">
    <property type="entry name" value="HAD-like_hydrolase"/>
</dbReference>
<sequence>MRPLVLFDVDNTLVDRAEGFRRWALEFCSRWRLDADQVPWLEEADGDGLTPKEVFFDRVRKRFGIQEPVASLCDEYRTRKPALIPPCPGVLDGLERLRARGWRIGLVTNGEADVQLATIIAGGLAERVDGSAISGAEGVRKPARRLFELAAERCGAALTPGAWMVGDSLAADVRGGREAGLRTIWIDRGRPLSPDAPRPDFVVSDGAAAIELLIGERERR</sequence>
<evidence type="ECO:0000313" key="5">
    <source>
        <dbReference type="Proteomes" id="UP001501842"/>
    </source>
</evidence>
<comment type="caution">
    <text evidence="4">The sequence shown here is derived from an EMBL/GenBank/DDBJ whole genome shotgun (WGS) entry which is preliminary data.</text>
</comment>
<dbReference type="SUPFAM" id="SSF56784">
    <property type="entry name" value="HAD-like"/>
    <property type="match status" value="1"/>
</dbReference>
<keyword evidence="2 4" id="KW-0378">Hydrolase</keyword>
<dbReference type="PANTHER" id="PTHR46470:SF4">
    <property type="entry name" value="5-AMINO-6-(5-PHOSPHO-D-RIBITYLAMINO)URACIL PHOSPHATASE YIGB"/>
    <property type="match status" value="1"/>
</dbReference>
<organism evidence="4 5">
    <name type="scientific">Actinocorallia aurantiaca</name>
    <dbReference type="NCBI Taxonomy" id="46204"/>
    <lineage>
        <taxon>Bacteria</taxon>
        <taxon>Bacillati</taxon>
        <taxon>Actinomycetota</taxon>
        <taxon>Actinomycetes</taxon>
        <taxon>Streptosporangiales</taxon>
        <taxon>Thermomonosporaceae</taxon>
        <taxon>Actinocorallia</taxon>
    </lineage>
</organism>
<keyword evidence="5" id="KW-1185">Reference proteome</keyword>
<dbReference type="Gene3D" id="1.10.150.520">
    <property type="match status" value="1"/>
</dbReference>
<accession>A0ABN3UIR1</accession>